<proteinExistence type="inferred from homology"/>
<organism evidence="6 7">
    <name type="scientific">Microlunatus parietis</name>
    <dbReference type="NCBI Taxonomy" id="682979"/>
    <lineage>
        <taxon>Bacteria</taxon>
        <taxon>Bacillati</taxon>
        <taxon>Actinomycetota</taxon>
        <taxon>Actinomycetes</taxon>
        <taxon>Propionibacteriales</taxon>
        <taxon>Propionibacteriaceae</taxon>
        <taxon>Microlunatus</taxon>
    </lineage>
</organism>
<comment type="subcellular location">
    <subcellularLocation>
        <location evidence="3">Cytoplasm</location>
    </subcellularLocation>
</comment>
<protein>
    <recommendedName>
        <fullName evidence="3">Protein GrpE</fullName>
    </recommendedName>
    <alternativeName>
        <fullName evidence="3">HSP-70 cofactor</fullName>
    </alternativeName>
</protein>
<evidence type="ECO:0000256" key="3">
    <source>
        <dbReference type="HAMAP-Rule" id="MF_01151"/>
    </source>
</evidence>
<dbReference type="RefSeq" id="WP_179753737.1">
    <property type="nucleotide sequence ID" value="NZ_JACCBU010000001.1"/>
</dbReference>
<sequence length="243" mass="26185">MSPADPREEGEPDGPVIRDKRRIDPETYEVREPKETSAPGGSEPAGQPGQPVGAAAPTDQPAATEQNGEVTELKTALAERTADLQRLQAEYINYKRRVDRDRDLVRALAVENVFRDLLGVLDDIRSAREHEELTGGFKAVAEEVQRVAGKYGLEPFGAKGDPFDPHVHEALMHVPAQPGVTAEAATGPVCVEILQPGYKIGDRVIRPARVAVADPPDGDAAAEAPGQDQQVQDQPVQDQQPDA</sequence>
<feature type="region of interest" description="Disordered" evidence="5">
    <location>
        <begin position="209"/>
        <end position="243"/>
    </location>
</feature>
<dbReference type="Pfam" id="PF01025">
    <property type="entry name" value="GrpE"/>
    <property type="match status" value="1"/>
</dbReference>
<evidence type="ECO:0000256" key="1">
    <source>
        <dbReference type="ARBA" id="ARBA00009054"/>
    </source>
</evidence>
<evidence type="ECO:0000313" key="6">
    <source>
        <dbReference type="EMBL" id="NYE72737.1"/>
    </source>
</evidence>
<keyword evidence="3" id="KW-0963">Cytoplasm</keyword>
<name>A0A7Y9LCD4_9ACTN</name>
<dbReference type="GO" id="GO:0000774">
    <property type="term" value="F:adenyl-nucleotide exchange factor activity"/>
    <property type="evidence" value="ECO:0007669"/>
    <property type="project" value="InterPro"/>
</dbReference>
<evidence type="ECO:0000256" key="5">
    <source>
        <dbReference type="SAM" id="MobiDB-lite"/>
    </source>
</evidence>
<dbReference type="Gene3D" id="2.30.22.10">
    <property type="entry name" value="Head domain of nucleotide exchange factor GrpE"/>
    <property type="match status" value="1"/>
</dbReference>
<comment type="caution">
    <text evidence="6">The sequence shown here is derived from an EMBL/GenBank/DDBJ whole genome shotgun (WGS) entry which is preliminary data.</text>
</comment>
<comment type="subunit">
    <text evidence="3">Homodimer.</text>
</comment>
<dbReference type="PANTHER" id="PTHR21237">
    <property type="entry name" value="GRPE PROTEIN"/>
    <property type="match status" value="1"/>
</dbReference>
<comment type="function">
    <text evidence="3">Participates actively in the response to hyperosmotic and heat shock by preventing the aggregation of stress-denatured proteins, in association with DnaK and GrpE. It is the nucleotide exchange factor for DnaK and may function as a thermosensor. Unfolded proteins bind initially to DnaJ; upon interaction with the DnaJ-bound protein, DnaK hydrolyzes its bound ATP, resulting in the formation of a stable complex. GrpE releases ADP from DnaK; ATP binding to DnaK triggers the release of the substrate protein, thus completing the reaction cycle. Several rounds of ATP-dependent interactions between DnaJ, DnaK and GrpE are required for fully efficient folding.</text>
</comment>
<dbReference type="SUPFAM" id="SSF58014">
    <property type="entry name" value="Coiled-coil domain of nucleotide exchange factor GrpE"/>
    <property type="match status" value="1"/>
</dbReference>
<dbReference type="InterPro" id="IPR013805">
    <property type="entry name" value="GrpE_CC"/>
</dbReference>
<dbReference type="InterPro" id="IPR000740">
    <property type="entry name" value="GrpE"/>
</dbReference>
<dbReference type="SUPFAM" id="SSF51064">
    <property type="entry name" value="Head domain of nucleotide exchange factor GrpE"/>
    <property type="match status" value="1"/>
</dbReference>
<dbReference type="AlphaFoldDB" id="A0A7Y9LCD4"/>
<evidence type="ECO:0000313" key="7">
    <source>
        <dbReference type="Proteomes" id="UP000569914"/>
    </source>
</evidence>
<keyword evidence="3" id="KW-0346">Stress response</keyword>
<dbReference type="Gene3D" id="3.90.20.20">
    <property type="match status" value="1"/>
</dbReference>
<accession>A0A7Y9LCD4</accession>
<reference evidence="6 7" key="1">
    <citation type="submission" date="2020-07" db="EMBL/GenBank/DDBJ databases">
        <title>Sequencing the genomes of 1000 actinobacteria strains.</title>
        <authorList>
            <person name="Klenk H.-P."/>
        </authorList>
    </citation>
    <scope>NUCLEOTIDE SEQUENCE [LARGE SCALE GENOMIC DNA]</scope>
    <source>
        <strain evidence="6 7">DSM 22083</strain>
    </source>
</reference>
<feature type="region of interest" description="Disordered" evidence="5">
    <location>
        <begin position="1"/>
        <end position="72"/>
    </location>
</feature>
<evidence type="ECO:0000256" key="4">
    <source>
        <dbReference type="RuleBase" id="RU004478"/>
    </source>
</evidence>
<dbReference type="GO" id="GO:0051082">
    <property type="term" value="F:unfolded protein binding"/>
    <property type="evidence" value="ECO:0007669"/>
    <property type="project" value="TreeGrafter"/>
</dbReference>
<dbReference type="PANTHER" id="PTHR21237:SF23">
    <property type="entry name" value="GRPE PROTEIN HOMOLOG, MITOCHONDRIAL"/>
    <property type="match status" value="1"/>
</dbReference>
<comment type="similarity">
    <text evidence="1 3 4">Belongs to the GrpE family.</text>
</comment>
<dbReference type="HAMAP" id="MF_01151">
    <property type="entry name" value="GrpE"/>
    <property type="match status" value="1"/>
</dbReference>
<keyword evidence="7" id="KW-1185">Reference proteome</keyword>
<dbReference type="InterPro" id="IPR009012">
    <property type="entry name" value="GrpE_head"/>
</dbReference>
<evidence type="ECO:0000256" key="2">
    <source>
        <dbReference type="ARBA" id="ARBA00023186"/>
    </source>
</evidence>
<dbReference type="GO" id="GO:0051087">
    <property type="term" value="F:protein-folding chaperone binding"/>
    <property type="evidence" value="ECO:0007669"/>
    <property type="project" value="InterPro"/>
</dbReference>
<dbReference type="GO" id="GO:0006457">
    <property type="term" value="P:protein folding"/>
    <property type="evidence" value="ECO:0007669"/>
    <property type="project" value="InterPro"/>
</dbReference>
<dbReference type="EMBL" id="JACCBU010000001">
    <property type="protein sequence ID" value="NYE72737.1"/>
    <property type="molecule type" value="Genomic_DNA"/>
</dbReference>
<dbReference type="GO" id="GO:0042803">
    <property type="term" value="F:protein homodimerization activity"/>
    <property type="evidence" value="ECO:0007669"/>
    <property type="project" value="InterPro"/>
</dbReference>
<gene>
    <name evidence="3" type="primary">grpE</name>
    <name evidence="6" type="ORF">BKA15_004066</name>
</gene>
<feature type="compositionally biased region" description="Low complexity" evidence="5">
    <location>
        <begin position="44"/>
        <end position="57"/>
    </location>
</feature>
<feature type="compositionally biased region" description="Basic and acidic residues" evidence="5">
    <location>
        <begin position="16"/>
        <end position="35"/>
    </location>
</feature>
<dbReference type="Proteomes" id="UP000569914">
    <property type="component" value="Unassembled WGS sequence"/>
</dbReference>
<dbReference type="CDD" id="cd00446">
    <property type="entry name" value="GrpE"/>
    <property type="match status" value="1"/>
</dbReference>
<dbReference type="GO" id="GO:0005737">
    <property type="term" value="C:cytoplasm"/>
    <property type="evidence" value="ECO:0007669"/>
    <property type="project" value="UniProtKB-SubCell"/>
</dbReference>
<dbReference type="PRINTS" id="PR00773">
    <property type="entry name" value="GRPEPROTEIN"/>
</dbReference>
<keyword evidence="2 3" id="KW-0143">Chaperone</keyword>